<dbReference type="GO" id="GO:0035253">
    <property type="term" value="C:ciliary rootlet"/>
    <property type="evidence" value="ECO:0007669"/>
    <property type="project" value="TreeGrafter"/>
</dbReference>
<dbReference type="STRING" id="76193.A0A194RF59"/>
<dbReference type="GO" id="GO:0036064">
    <property type="term" value="C:ciliary basal body"/>
    <property type="evidence" value="ECO:0007669"/>
    <property type="project" value="TreeGrafter"/>
</dbReference>
<dbReference type="InterPro" id="IPR033192">
    <property type="entry name" value="ODAD3"/>
</dbReference>
<dbReference type="Proteomes" id="UP000053240">
    <property type="component" value="Unassembled WGS sequence"/>
</dbReference>
<dbReference type="GO" id="GO:0003341">
    <property type="term" value="P:cilium movement"/>
    <property type="evidence" value="ECO:0007669"/>
    <property type="project" value="InterPro"/>
</dbReference>
<dbReference type="PANTHER" id="PTHR46518:SF1">
    <property type="entry name" value="OUTER DYNEIN ARM-DOCKING COMPLEX SUBUNIT 3"/>
    <property type="match status" value="1"/>
</dbReference>
<dbReference type="GO" id="GO:0097542">
    <property type="term" value="C:ciliary tip"/>
    <property type="evidence" value="ECO:0007669"/>
    <property type="project" value="TreeGrafter"/>
</dbReference>
<dbReference type="PANTHER" id="PTHR46518">
    <property type="entry name" value="COILED-COIL DOMAIN-CONTAINING PROTEIN 151"/>
    <property type="match status" value="1"/>
</dbReference>
<keyword evidence="3" id="KW-1185">Reference proteome</keyword>
<dbReference type="AlphaFoldDB" id="A0A194RF59"/>
<evidence type="ECO:0000313" key="2">
    <source>
        <dbReference type="EMBL" id="KPJ14561.1"/>
    </source>
</evidence>
<protein>
    <submittedName>
        <fullName evidence="2">Coiled-coil domain-containing protein 151</fullName>
    </submittedName>
</protein>
<feature type="coiled-coil region" evidence="1">
    <location>
        <begin position="251"/>
        <end position="293"/>
    </location>
</feature>
<reference evidence="2 3" key="1">
    <citation type="journal article" date="2015" name="Nat. Commun.">
        <title>Outbred genome sequencing and CRISPR/Cas9 gene editing in butterflies.</title>
        <authorList>
            <person name="Li X."/>
            <person name="Fan D."/>
            <person name="Zhang W."/>
            <person name="Liu G."/>
            <person name="Zhang L."/>
            <person name="Zhao L."/>
            <person name="Fang X."/>
            <person name="Chen L."/>
            <person name="Dong Y."/>
            <person name="Chen Y."/>
            <person name="Ding Y."/>
            <person name="Zhao R."/>
            <person name="Feng M."/>
            <person name="Zhu Y."/>
            <person name="Feng Y."/>
            <person name="Jiang X."/>
            <person name="Zhu D."/>
            <person name="Xiang H."/>
            <person name="Feng X."/>
            <person name="Li S."/>
            <person name="Wang J."/>
            <person name="Zhang G."/>
            <person name="Kronforst M.R."/>
            <person name="Wang W."/>
        </authorList>
    </citation>
    <scope>NUCLEOTIDE SEQUENCE [LARGE SCALE GENOMIC DNA]</scope>
    <source>
        <strain evidence="2">Ya'a_city_454_Pm</strain>
        <tissue evidence="2">Whole body</tissue>
    </source>
</reference>
<dbReference type="GO" id="GO:0036158">
    <property type="term" value="P:outer dynein arm assembly"/>
    <property type="evidence" value="ECO:0007669"/>
    <property type="project" value="InterPro"/>
</dbReference>
<keyword evidence="1" id="KW-0175">Coiled coil</keyword>
<evidence type="ECO:0000313" key="3">
    <source>
        <dbReference type="Proteomes" id="UP000053240"/>
    </source>
</evidence>
<evidence type="ECO:0000256" key="1">
    <source>
        <dbReference type="SAM" id="Coils"/>
    </source>
</evidence>
<proteinExistence type="predicted"/>
<dbReference type="InParanoid" id="A0A194RF59"/>
<organism evidence="2 3">
    <name type="scientific">Papilio machaon</name>
    <name type="common">Old World swallowtail butterfly</name>
    <dbReference type="NCBI Taxonomy" id="76193"/>
    <lineage>
        <taxon>Eukaryota</taxon>
        <taxon>Metazoa</taxon>
        <taxon>Ecdysozoa</taxon>
        <taxon>Arthropoda</taxon>
        <taxon>Hexapoda</taxon>
        <taxon>Insecta</taxon>
        <taxon>Pterygota</taxon>
        <taxon>Neoptera</taxon>
        <taxon>Endopterygota</taxon>
        <taxon>Lepidoptera</taxon>
        <taxon>Glossata</taxon>
        <taxon>Ditrysia</taxon>
        <taxon>Papilionoidea</taxon>
        <taxon>Papilionidae</taxon>
        <taxon>Papilioninae</taxon>
        <taxon>Papilio</taxon>
    </lineage>
</organism>
<gene>
    <name evidence="2" type="ORF">RR48_13632</name>
</gene>
<dbReference type="FunCoup" id="A0A194RF59">
    <property type="interactions" value="37"/>
</dbReference>
<accession>A0A194RF59</accession>
<feature type="coiled-coil region" evidence="1">
    <location>
        <begin position="163"/>
        <end position="190"/>
    </location>
</feature>
<name>A0A194RF59_PAPMA</name>
<sequence>MRNRVLRASGCFVRKYTRTVNQNGGVRACVRVRSLSFLLTRENAFTHTYKSTRRNVDSTEKSSNSTPSSAHNQWRAFELCKGQRKSYYEENEAEKKQNIDLIDTLKKEIKLRTEELVQARAVIGDKEAQVKKYLNAIYPINNKTADQIIHNVDLKVIEQRKMLDLLKYEKRSKKNKLKDLEKEYEILLIESTKSDIVKSKLTTKAKKHVSHLENEIHKVLVQWTEAELVKKKYSSIRQALIEDSVKFESSLGHIEELLKKQQEEINKIECVRAEAAETRVRAAAAAAEEAARAHAAEHGRAAERAYFAHRFQERRQELEKLEKRIFPPPVRPVINEETNGSVEADVEEEASAAAQMEEIFQGLMKLTGVSEPEEVLVRFRAQRETCRRLGWLQRGAEDEKLRLEQAHAALLAELEGFKFASVKDKDEGQDLINELKSEIEKEQQIYCDVQKKMKEVDSFLLEIKRILYDLCKLLDVIPEPSIPEWTAEARDIQDIMAVLTARFEKARARAEHVKEKRTDSTAIVVPSNTTSAAPSVAGLSAYSHSTPKESEKAIPTYKELLQREPIKAPVSDEEEDIPSRCYLKRQAQLIVDTKCRRKGFRPPYPRK</sequence>
<dbReference type="EMBL" id="KQ460473">
    <property type="protein sequence ID" value="KPJ14561.1"/>
    <property type="molecule type" value="Genomic_DNA"/>
</dbReference>